<keyword evidence="1" id="KW-0732">Signal</keyword>
<evidence type="ECO:0000256" key="1">
    <source>
        <dbReference type="SAM" id="SignalP"/>
    </source>
</evidence>
<dbReference type="AlphaFoldDB" id="A0AAN7AAH0"/>
<dbReference type="EMBL" id="MU866087">
    <property type="protein sequence ID" value="KAK4181371.1"/>
    <property type="molecule type" value="Genomic_DNA"/>
</dbReference>
<gene>
    <name evidence="2" type="ORF">QBC36DRAFT_97049</name>
</gene>
<sequence length="202" mass="22871">MVAAPLLCCLLIFSPPQLQHLISNTKRQHAGHLPHPSHKITEKNMRLKICKKLTESPREEEVGYENPQRRVLLQTRTGALLFGKGQKPVFKTGFPAPRLPLPLSQLASLDWESHSVKEQTFDLIYEPPTHGYRSFFVDSCSLRLSHGLPTAYSLTFTLQLSTRQPLSSKTVFNIIRRTNAHSILPAIWKRHDVTAQKSSSTL</sequence>
<comment type="caution">
    <text evidence="2">The sequence shown here is derived from an EMBL/GenBank/DDBJ whole genome shotgun (WGS) entry which is preliminary data.</text>
</comment>
<accession>A0AAN7AAH0</accession>
<proteinExistence type="predicted"/>
<evidence type="ECO:0000313" key="3">
    <source>
        <dbReference type="Proteomes" id="UP001302321"/>
    </source>
</evidence>
<reference evidence="2" key="1">
    <citation type="journal article" date="2023" name="Mol. Phylogenet. Evol.">
        <title>Genome-scale phylogeny and comparative genomics of the fungal order Sordariales.</title>
        <authorList>
            <person name="Hensen N."/>
            <person name="Bonometti L."/>
            <person name="Westerberg I."/>
            <person name="Brannstrom I.O."/>
            <person name="Guillou S."/>
            <person name="Cros-Aarteil S."/>
            <person name="Calhoun S."/>
            <person name="Haridas S."/>
            <person name="Kuo A."/>
            <person name="Mondo S."/>
            <person name="Pangilinan J."/>
            <person name="Riley R."/>
            <person name="LaButti K."/>
            <person name="Andreopoulos B."/>
            <person name="Lipzen A."/>
            <person name="Chen C."/>
            <person name="Yan M."/>
            <person name="Daum C."/>
            <person name="Ng V."/>
            <person name="Clum A."/>
            <person name="Steindorff A."/>
            <person name="Ohm R.A."/>
            <person name="Martin F."/>
            <person name="Silar P."/>
            <person name="Natvig D.O."/>
            <person name="Lalanne C."/>
            <person name="Gautier V."/>
            <person name="Ament-Velasquez S.L."/>
            <person name="Kruys A."/>
            <person name="Hutchinson M.I."/>
            <person name="Powell A.J."/>
            <person name="Barry K."/>
            <person name="Miller A.N."/>
            <person name="Grigoriev I.V."/>
            <person name="Debuchy R."/>
            <person name="Gladieux P."/>
            <person name="Hiltunen Thoren M."/>
            <person name="Johannesson H."/>
        </authorList>
    </citation>
    <scope>NUCLEOTIDE SEQUENCE</scope>
    <source>
        <strain evidence="2">CBS 892.96</strain>
    </source>
</reference>
<feature type="signal peptide" evidence="1">
    <location>
        <begin position="1"/>
        <end position="19"/>
    </location>
</feature>
<feature type="chain" id="PRO_5042859905" evidence="1">
    <location>
        <begin position="20"/>
        <end position="202"/>
    </location>
</feature>
<evidence type="ECO:0000313" key="2">
    <source>
        <dbReference type="EMBL" id="KAK4181371.1"/>
    </source>
</evidence>
<organism evidence="2 3">
    <name type="scientific">Triangularia setosa</name>
    <dbReference type="NCBI Taxonomy" id="2587417"/>
    <lineage>
        <taxon>Eukaryota</taxon>
        <taxon>Fungi</taxon>
        <taxon>Dikarya</taxon>
        <taxon>Ascomycota</taxon>
        <taxon>Pezizomycotina</taxon>
        <taxon>Sordariomycetes</taxon>
        <taxon>Sordariomycetidae</taxon>
        <taxon>Sordariales</taxon>
        <taxon>Podosporaceae</taxon>
        <taxon>Triangularia</taxon>
    </lineage>
</organism>
<name>A0AAN7AAH0_9PEZI</name>
<dbReference type="Proteomes" id="UP001302321">
    <property type="component" value="Unassembled WGS sequence"/>
</dbReference>
<reference evidence="2" key="2">
    <citation type="submission" date="2023-05" db="EMBL/GenBank/DDBJ databases">
        <authorList>
            <consortium name="Lawrence Berkeley National Laboratory"/>
            <person name="Steindorff A."/>
            <person name="Hensen N."/>
            <person name="Bonometti L."/>
            <person name="Westerberg I."/>
            <person name="Brannstrom I.O."/>
            <person name="Guillou S."/>
            <person name="Cros-Aarteil S."/>
            <person name="Calhoun S."/>
            <person name="Haridas S."/>
            <person name="Kuo A."/>
            <person name="Mondo S."/>
            <person name="Pangilinan J."/>
            <person name="Riley R."/>
            <person name="Labutti K."/>
            <person name="Andreopoulos B."/>
            <person name="Lipzen A."/>
            <person name="Chen C."/>
            <person name="Yanf M."/>
            <person name="Daum C."/>
            <person name="Ng V."/>
            <person name="Clum A."/>
            <person name="Ohm R."/>
            <person name="Martin F."/>
            <person name="Silar P."/>
            <person name="Natvig D."/>
            <person name="Lalanne C."/>
            <person name="Gautier V."/>
            <person name="Ament-Velasquez S.L."/>
            <person name="Kruys A."/>
            <person name="Hutchinson M.I."/>
            <person name="Powell A.J."/>
            <person name="Barry K."/>
            <person name="Miller A.N."/>
            <person name="Grigoriev I.V."/>
            <person name="Debuchy R."/>
            <person name="Gladieux P."/>
            <person name="Thoren M.H."/>
            <person name="Johannesson H."/>
        </authorList>
    </citation>
    <scope>NUCLEOTIDE SEQUENCE</scope>
    <source>
        <strain evidence="2">CBS 892.96</strain>
    </source>
</reference>
<keyword evidence="3" id="KW-1185">Reference proteome</keyword>
<protein>
    <submittedName>
        <fullName evidence="2">Uncharacterized protein</fullName>
    </submittedName>
</protein>